<sequence>MSGYADYMCAKNILIAHASVYHLYNNEFRKDQGGQIGISLSAEWYEPQTKDDVEAAENLIQFEVGIFANPIFSEAGNYPSVVKERIAARSQAQGFLRSRLPELTPEEVAFIKGSSDFFGLNHYSTVITNRNESMSENSNSPFYYDDVGITPDQSSRIKAPWGLYKILRKIREEYNNPAIIISENGFSNQGGLIDDDRIHYFRTYINAVLDAIDDGCDVRAYTAWSLMDNFEWALGYTERLGLYEVDYESPERTRTPRKSAYFYKEMLRTRTLDYHYEPDMSLGISVVSN</sequence>
<dbReference type="AlphaFoldDB" id="A0A8J2QSD5"/>
<evidence type="ECO:0000256" key="3">
    <source>
        <dbReference type="ARBA" id="ARBA00022801"/>
    </source>
</evidence>
<name>A0A8J2QSD5_9NEOP</name>
<comment type="caution">
    <text evidence="7">The sequence shown here is derived from an EMBL/GenBank/DDBJ whole genome shotgun (WGS) entry which is preliminary data.</text>
</comment>
<proteinExistence type="inferred from homology"/>
<feature type="active site" description="Nucleophile" evidence="5">
    <location>
        <position position="183"/>
    </location>
</feature>
<evidence type="ECO:0000256" key="4">
    <source>
        <dbReference type="ARBA" id="ARBA00023295"/>
    </source>
</evidence>
<keyword evidence="4" id="KW-0326">Glycosidase</keyword>
<dbReference type="EMBL" id="CAKASE010000057">
    <property type="protein sequence ID" value="CAG9566627.1"/>
    <property type="molecule type" value="Genomic_DNA"/>
</dbReference>
<dbReference type="InterPro" id="IPR018120">
    <property type="entry name" value="Glyco_hydro_1_AS"/>
</dbReference>
<dbReference type="InterPro" id="IPR017853">
    <property type="entry name" value="GH"/>
</dbReference>
<evidence type="ECO:0000256" key="2">
    <source>
        <dbReference type="ARBA" id="ARBA00012744"/>
    </source>
</evidence>
<dbReference type="PANTHER" id="PTHR10353">
    <property type="entry name" value="GLYCOSYL HYDROLASE"/>
    <property type="match status" value="1"/>
</dbReference>
<dbReference type="PANTHER" id="PTHR10353:SF36">
    <property type="entry name" value="LP05116P"/>
    <property type="match status" value="1"/>
</dbReference>
<evidence type="ECO:0000313" key="8">
    <source>
        <dbReference type="Proteomes" id="UP000789524"/>
    </source>
</evidence>
<dbReference type="InterPro" id="IPR001360">
    <property type="entry name" value="Glyco_hydro_1"/>
</dbReference>
<dbReference type="OrthoDB" id="65569at2759"/>
<dbReference type="GO" id="GO:0008422">
    <property type="term" value="F:beta-glucosidase activity"/>
    <property type="evidence" value="ECO:0007669"/>
    <property type="project" value="TreeGrafter"/>
</dbReference>
<dbReference type="PRINTS" id="PR00131">
    <property type="entry name" value="GLHYDRLASE1"/>
</dbReference>
<evidence type="ECO:0000313" key="7">
    <source>
        <dbReference type="EMBL" id="CAG9566627.1"/>
    </source>
</evidence>
<protein>
    <recommendedName>
        <fullName evidence="2">beta-glucosidase</fullName>
        <ecNumber evidence="2">3.2.1.21</ecNumber>
    </recommendedName>
</protein>
<reference evidence="7" key="1">
    <citation type="submission" date="2021-09" db="EMBL/GenBank/DDBJ databases">
        <authorList>
            <person name="Martin H S."/>
        </authorList>
    </citation>
    <scope>NUCLEOTIDE SEQUENCE</scope>
</reference>
<dbReference type="Gene3D" id="3.20.20.80">
    <property type="entry name" value="Glycosidases"/>
    <property type="match status" value="1"/>
</dbReference>
<evidence type="ECO:0000256" key="1">
    <source>
        <dbReference type="ARBA" id="ARBA00010838"/>
    </source>
</evidence>
<keyword evidence="8" id="KW-1185">Reference proteome</keyword>
<keyword evidence="3" id="KW-0378">Hydrolase</keyword>
<dbReference type="PROSITE" id="PS00572">
    <property type="entry name" value="GLYCOSYL_HYDROL_F1_1"/>
    <property type="match status" value="1"/>
</dbReference>
<dbReference type="Pfam" id="PF00232">
    <property type="entry name" value="Glyco_hydro_1"/>
    <property type="match status" value="1"/>
</dbReference>
<organism evidence="7 8">
    <name type="scientific">Danaus chrysippus</name>
    <name type="common">African queen</name>
    <dbReference type="NCBI Taxonomy" id="151541"/>
    <lineage>
        <taxon>Eukaryota</taxon>
        <taxon>Metazoa</taxon>
        <taxon>Ecdysozoa</taxon>
        <taxon>Arthropoda</taxon>
        <taxon>Hexapoda</taxon>
        <taxon>Insecta</taxon>
        <taxon>Pterygota</taxon>
        <taxon>Neoptera</taxon>
        <taxon>Endopterygota</taxon>
        <taxon>Lepidoptera</taxon>
        <taxon>Glossata</taxon>
        <taxon>Ditrysia</taxon>
        <taxon>Papilionoidea</taxon>
        <taxon>Nymphalidae</taxon>
        <taxon>Danainae</taxon>
        <taxon>Danaini</taxon>
        <taxon>Danaina</taxon>
        <taxon>Danaus</taxon>
        <taxon>Anosia</taxon>
    </lineage>
</organism>
<dbReference type="SUPFAM" id="SSF51445">
    <property type="entry name" value="(Trans)glycosidases"/>
    <property type="match status" value="1"/>
</dbReference>
<dbReference type="EC" id="3.2.1.21" evidence="2"/>
<gene>
    <name evidence="7" type="ORF">DCHRY22_LOCUS7239</name>
</gene>
<accession>A0A8J2QSD5</accession>
<comment type="similarity">
    <text evidence="1 6">Belongs to the glycosyl hydrolase 1 family.</text>
</comment>
<evidence type="ECO:0000256" key="5">
    <source>
        <dbReference type="PROSITE-ProRule" id="PRU10055"/>
    </source>
</evidence>
<dbReference type="GO" id="GO:0005975">
    <property type="term" value="P:carbohydrate metabolic process"/>
    <property type="evidence" value="ECO:0007669"/>
    <property type="project" value="InterPro"/>
</dbReference>
<evidence type="ECO:0000256" key="6">
    <source>
        <dbReference type="RuleBase" id="RU003690"/>
    </source>
</evidence>
<dbReference type="Proteomes" id="UP000789524">
    <property type="component" value="Unassembled WGS sequence"/>
</dbReference>